<organism evidence="1 2">
    <name type="scientific">Amycolatopsis roodepoortensis</name>
    <dbReference type="NCBI Taxonomy" id="700274"/>
    <lineage>
        <taxon>Bacteria</taxon>
        <taxon>Bacillati</taxon>
        <taxon>Actinomycetota</taxon>
        <taxon>Actinomycetes</taxon>
        <taxon>Pseudonocardiales</taxon>
        <taxon>Pseudonocardiaceae</taxon>
        <taxon>Amycolatopsis</taxon>
    </lineage>
</organism>
<gene>
    <name evidence="1" type="ORF">H4W30_007460</name>
</gene>
<accession>A0ABR9LI69</accession>
<name>A0ABR9LI69_9PSEU</name>
<keyword evidence="2" id="KW-1185">Reference proteome</keyword>
<dbReference type="EMBL" id="JADBEJ010000006">
    <property type="protein sequence ID" value="MBE1580379.1"/>
    <property type="molecule type" value="Genomic_DNA"/>
</dbReference>
<sequence>RGRKVAITRGEANEPAQLRQLRSAIVETSELEQKLTETIQLLREEAS</sequence>
<dbReference type="Proteomes" id="UP000656548">
    <property type="component" value="Unassembled WGS sequence"/>
</dbReference>
<evidence type="ECO:0000313" key="2">
    <source>
        <dbReference type="Proteomes" id="UP000656548"/>
    </source>
</evidence>
<reference evidence="1 2" key="1">
    <citation type="submission" date="2020-10" db="EMBL/GenBank/DDBJ databases">
        <title>Sequencing the genomes of 1000 actinobacteria strains.</title>
        <authorList>
            <person name="Klenk H.-P."/>
        </authorList>
    </citation>
    <scope>NUCLEOTIDE SEQUENCE [LARGE SCALE GENOMIC DNA]</scope>
    <source>
        <strain evidence="1 2">DSM 46661</strain>
    </source>
</reference>
<comment type="caution">
    <text evidence="1">The sequence shown here is derived from an EMBL/GenBank/DDBJ whole genome shotgun (WGS) entry which is preliminary data.</text>
</comment>
<protein>
    <submittedName>
        <fullName evidence="1">Uncharacterized protein</fullName>
    </submittedName>
</protein>
<feature type="non-terminal residue" evidence="1">
    <location>
        <position position="1"/>
    </location>
</feature>
<evidence type="ECO:0000313" key="1">
    <source>
        <dbReference type="EMBL" id="MBE1580379.1"/>
    </source>
</evidence>
<proteinExistence type="predicted"/>